<dbReference type="PROSITE" id="PS50005">
    <property type="entry name" value="TPR"/>
    <property type="match status" value="2"/>
</dbReference>
<keyword evidence="3 6" id="KW-1133">Transmembrane helix</keyword>
<feature type="repeat" description="TPR" evidence="5">
    <location>
        <begin position="607"/>
        <end position="640"/>
    </location>
</feature>
<proteinExistence type="predicted"/>
<dbReference type="SMART" id="SM00028">
    <property type="entry name" value="TPR"/>
    <property type="match status" value="2"/>
</dbReference>
<feature type="transmembrane region" description="Helical" evidence="6">
    <location>
        <begin position="143"/>
        <end position="163"/>
    </location>
</feature>
<comment type="subcellular location">
    <subcellularLocation>
        <location evidence="1">Membrane</location>
        <topology evidence="1">Multi-pass membrane protein</topology>
    </subcellularLocation>
</comment>
<feature type="domain" description="O-antigen ligase-related" evidence="7">
    <location>
        <begin position="219"/>
        <end position="375"/>
    </location>
</feature>
<organism evidence="8 9">
    <name type="scientific">Candidatus Nomurabacteria bacterium GW2011_GWA1_35_8</name>
    <dbReference type="NCBI Taxonomy" id="1618727"/>
    <lineage>
        <taxon>Bacteria</taxon>
        <taxon>Candidatus Nomuraibacteriota</taxon>
    </lineage>
</organism>
<evidence type="ECO:0000313" key="8">
    <source>
        <dbReference type="EMBL" id="KKP85459.1"/>
    </source>
</evidence>
<evidence type="ECO:0000256" key="5">
    <source>
        <dbReference type="PROSITE-ProRule" id="PRU00339"/>
    </source>
</evidence>
<evidence type="ECO:0000256" key="4">
    <source>
        <dbReference type="ARBA" id="ARBA00023136"/>
    </source>
</evidence>
<feature type="transmembrane region" description="Helical" evidence="6">
    <location>
        <begin position="454"/>
        <end position="474"/>
    </location>
</feature>
<evidence type="ECO:0000256" key="3">
    <source>
        <dbReference type="ARBA" id="ARBA00022989"/>
    </source>
</evidence>
<feature type="transmembrane region" description="Helical" evidence="6">
    <location>
        <begin position="412"/>
        <end position="433"/>
    </location>
</feature>
<feature type="transmembrane region" description="Helical" evidence="6">
    <location>
        <begin position="260"/>
        <end position="279"/>
    </location>
</feature>
<feature type="transmembrane region" description="Helical" evidence="6">
    <location>
        <begin position="363"/>
        <end position="385"/>
    </location>
</feature>
<feature type="transmembrane region" description="Helical" evidence="6">
    <location>
        <begin position="213"/>
        <end position="229"/>
    </location>
</feature>
<comment type="caution">
    <text evidence="8">The sequence shown here is derived from an EMBL/GenBank/DDBJ whole genome shotgun (WGS) entry which is preliminary data.</text>
</comment>
<dbReference type="Proteomes" id="UP000186383">
    <property type="component" value="Unassembled WGS sequence"/>
</dbReference>
<feature type="transmembrane region" description="Helical" evidence="6">
    <location>
        <begin position="41"/>
        <end position="61"/>
    </location>
</feature>
<feature type="transmembrane region" description="Helical" evidence="6">
    <location>
        <begin position="82"/>
        <end position="105"/>
    </location>
</feature>
<dbReference type="PANTHER" id="PTHR37422">
    <property type="entry name" value="TEICHURONIC ACID BIOSYNTHESIS PROTEIN TUAE"/>
    <property type="match status" value="1"/>
</dbReference>
<evidence type="ECO:0000256" key="6">
    <source>
        <dbReference type="SAM" id="Phobius"/>
    </source>
</evidence>
<feature type="transmembrane region" description="Helical" evidence="6">
    <location>
        <begin position="183"/>
        <end position="201"/>
    </location>
</feature>
<dbReference type="SUPFAM" id="SSF48452">
    <property type="entry name" value="TPR-like"/>
    <property type="match status" value="1"/>
</dbReference>
<dbReference type="Pfam" id="PF04932">
    <property type="entry name" value="Wzy_C"/>
    <property type="match status" value="1"/>
</dbReference>
<evidence type="ECO:0000256" key="2">
    <source>
        <dbReference type="ARBA" id="ARBA00022692"/>
    </source>
</evidence>
<dbReference type="PANTHER" id="PTHR37422:SF13">
    <property type="entry name" value="LIPOPOLYSACCHARIDE BIOSYNTHESIS PROTEIN PA4999-RELATED"/>
    <property type="match status" value="1"/>
</dbReference>
<keyword evidence="4 6" id="KW-0472">Membrane</keyword>
<evidence type="ECO:0000259" key="7">
    <source>
        <dbReference type="Pfam" id="PF04932"/>
    </source>
</evidence>
<feature type="transmembrane region" description="Helical" evidence="6">
    <location>
        <begin position="14"/>
        <end position="35"/>
    </location>
</feature>
<dbReference type="Gene3D" id="1.25.40.10">
    <property type="entry name" value="Tetratricopeptide repeat domain"/>
    <property type="match status" value="1"/>
</dbReference>
<feature type="transmembrane region" description="Helical" evidence="6">
    <location>
        <begin position="390"/>
        <end position="406"/>
    </location>
</feature>
<feature type="transmembrane region" description="Helical" evidence="6">
    <location>
        <begin position="235"/>
        <end position="253"/>
    </location>
</feature>
<keyword evidence="2 6" id="KW-0812">Transmembrane</keyword>
<sequence>MEINFYKFLKISKFLLFTAVFTPLIYANNLIYPYLTGKMLFFRLTVGLALIFFAAYKIFIFETIGDFKKYLKDIFKTYSRNPLILAVSIFFISLLVSTIFAVNPYQAFWGNLDRGEGFINLLHYLTFAFLIAAVFNSRDWLKFFSVSLIVGLVVIFYGFFQWLGIDFPFMPVGSDSFRPGSFIGNPAFLAAYLILLIAVSGVVKSSADKRHKILAYSTAILGLILIFITRTRGALVGIFIGLLVLLICGIFSANKKIKNTAIIFLFVLLGIGIVFTFTYRSQFWQNIPGFDRISESVSYANDASIQTRLIAWQSSLEAFKENPIFGWGLEDYLTAYSKYYNPHYVIFGETWLDRAHNKFIDVLVMQGLFGLAAYLAVLAAIFWVFRKRPLIFAALFAYVSQNFFVFEEINSYILFYSFLGFGLFSFISAPTAADYKNSESENELSQKFKLQGNGLYKLSTFALFLFAFLVWGYFYNYIPYRQAKFANLAFNTAPIPENQETIIWYLQKAFEPYNFSQTSIRSLLFDKFHNVAGGFNVFENSQFGIISKEIEGAIDDEIARFPNYDPRFYLRKYQILFAMAKQPGKEILFAEAEPVIKKGIEMAPKRQEFYYGLAFVLAGQNRYQESIDAAQYAVKLEPRAPRSYYHLGIMYAIAQRKPEALKALEVVYELDSDFSALYQFDSDGLLLTYKILGSFDKIADLAVWRVEGKNMLNISLDDYLSSLQYLAEIRDEVRFIKIAKYLAQMPKLKDDMEVLIDLAEKGNWDIINKL</sequence>
<feature type="transmembrane region" description="Helical" evidence="6">
    <location>
        <begin position="117"/>
        <end position="136"/>
    </location>
</feature>
<gene>
    <name evidence="8" type="ORF">UR88_C0017G0005</name>
</gene>
<feature type="repeat" description="TPR" evidence="5">
    <location>
        <begin position="641"/>
        <end position="674"/>
    </location>
</feature>
<dbReference type="InterPro" id="IPR011990">
    <property type="entry name" value="TPR-like_helical_dom_sf"/>
</dbReference>
<evidence type="ECO:0000256" key="1">
    <source>
        <dbReference type="ARBA" id="ARBA00004141"/>
    </source>
</evidence>
<name>A0A0G0CUG3_9BACT</name>
<dbReference type="InterPro" id="IPR019734">
    <property type="entry name" value="TPR_rpt"/>
</dbReference>
<accession>A0A0G0CUG3</accession>
<evidence type="ECO:0000313" key="9">
    <source>
        <dbReference type="Proteomes" id="UP000186383"/>
    </source>
</evidence>
<dbReference type="InterPro" id="IPR051533">
    <property type="entry name" value="WaaL-like"/>
</dbReference>
<dbReference type="GO" id="GO:0016020">
    <property type="term" value="C:membrane"/>
    <property type="evidence" value="ECO:0007669"/>
    <property type="project" value="UniProtKB-SubCell"/>
</dbReference>
<protein>
    <submittedName>
        <fullName evidence="8">O-antigen polymerase</fullName>
    </submittedName>
</protein>
<keyword evidence="5" id="KW-0802">TPR repeat</keyword>
<dbReference type="InterPro" id="IPR007016">
    <property type="entry name" value="O-antigen_ligase-rel_domated"/>
</dbReference>
<reference evidence="8 9" key="1">
    <citation type="journal article" date="2015" name="Nature">
        <title>rRNA introns, odd ribosomes, and small enigmatic genomes across a large radiation of phyla.</title>
        <authorList>
            <person name="Brown C.T."/>
            <person name="Hug L.A."/>
            <person name="Thomas B.C."/>
            <person name="Sharon I."/>
            <person name="Castelle C.J."/>
            <person name="Singh A."/>
            <person name="Wilkins M.J."/>
            <person name="Williams K.H."/>
            <person name="Banfield J.F."/>
        </authorList>
    </citation>
    <scope>NUCLEOTIDE SEQUENCE [LARGE SCALE GENOMIC DNA]</scope>
</reference>
<dbReference type="EMBL" id="LBQW01000017">
    <property type="protein sequence ID" value="KKP85459.1"/>
    <property type="molecule type" value="Genomic_DNA"/>
</dbReference>
<dbReference type="AlphaFoldDB" id="A0A0G0CUG3"/>